<feature type="compositionally biased region" description="Polar residues" evidence="1">
    <location>
        <begin position="42"/>
        <end position="56"/>
    </location>
</feature>
<evidence type="ECO:0000256" key="1">
    <source>
        <dbReference type="SAM" id="MobiDB-lite"/>
    </source>
</evidence>
<keyword evidence="4" id="KW-1185">Reference proteome</keyword>
<accession>A0ABQ2Y362</accession>
<evidence type="ECO:0000256" key="2">
    <source>
        <dbReference type="SAM" id="SignalP"/>
    </source>
</evidence>
<feature type="chain" id="PRO_5046967648" description="Secreted protein" evidence="2">
    <location>
        <begin position="23"/>
        <end position="180"/>
    </location>
</feature>
<gene>
    <name evidence="3" type="ORF">GCM10010324_01920</name>
</gene>
<name>A0ABQ2Y362_9ACTN</name>
<evidence type="ECO:0000313" key="4">
    <source>
        <dbReference type="Proteomes" id="UP000659223"/>
    </source>
</evidence>
<organism evidence="3 4">
    <name type="scientific">Streptomyces hiroshimensis</name>
    <dbReference type="NCBI Taxonomy" id="66424"/>
    <lineage>
        <taxon>Bacteria</taxon>
        <taxon>Bacillati</taxon>
        <taxon>Actinomycetota</taxon>
        <taxon>Actinomycetes</taxon>
        <taxon>Kitasatosporales</taxon>
        <taxon>Streptomycetaceae</taxon>
        <taxon>Streptomyces</taxon>
    </lineage>
</organism>
<protein>
    <recommendedName>
        <fullName evidence="5">Secreted protein</fullName>
    </recommendedName>
</protein>
<evidence type="ECO:0008006" key="5">
    <source>
        <dbReference type="Google" id="ProtNLM"/>
    </source>
</evidence>
<keyword evidence="2" id="KW-0732">Signal</keyword>
<dbReference type="EMBL" id="BMUT01000001">
    <property type="protein sequence ID" value="GGX60923.1"/>
    <property type="molecule type" value="Genomic_DNA"/>
</dbReference>
<evidence type="ECO:0000313" key="3">
    <source>
        <dbReference type="EMBL" id="GGX60923.1"/>
    </source>
</evidence>
<feature type="region of interest" description="Disordered" evidence="1">
    <location>
        <begin position="32"/>
        <end position="56"/>
    </location>
</feature>
<sequence length="180" mass="18885">MVSRRSAAVVLSSLLLVGSAWGWAPAGQAHEGRHRGGVLCQGDSTSTYDPPLTSASRSTRVHTDAWYTCTVEPGRTVHATGSLDGVSPSASCDGLSNPRITEVVKYDDGEQSLILYDQGTTVRTAGVLDVTLSGRVAEGRGKGQSARRDVLLALPQQLPTECLSSGLRGNNGQAQLVIQP</sequence>
<feature type="signal peptide" evidence="2">
    <location>
        <begin position="1"/>
        <end position="22"/>
    </location>
</feature>
<comment type="caution">
    <text evidence="3">The sequence shown here is derived from an EMBL/GenBank/DDBJ whole genome shotgun (WGS) entry which is preliminary data.</text>
</comment>
<proteinExistence type="predicted"/>
<reference evidence="4" key="1">
    <citation type="journal article" date="2019" name="Int. J. Syst. Evol. Microbiol.">
        <title>The Global Catalogue of Microorganisms (GCM) 10K type strain sequencing project: providing services to taxonomists for standard genome sequencing and annotation.</title>
        <authorList>
            <consortium name="The Broad Institute Genomics Platform"/>
            <consortium name="The Broad Institute Genome Sequencing Center for Infectious Disease"/>
            <person name="Wu L."/>
            <person name="Ma J."/>
        </authorList>
    </citation>
    <scope>NUCLEOTIDE SEQUENCE [LARGE SCALE GENOMIC DNA]</scope>
    <source>
        <strain evidence="4">JCM 4586</strain>
    </source>
</reference>
<dbReference type="Proteomes" id="UP000659223">
    <property type="component" value="Unassembled WGS sequence"/>
</dbReference>